<dbReference type="STRING" id="27835.A0A0N4XF40"/>
<keyword evidence="2" id="KW-1185">Reference proteome</keyword>
<dbReference type="EMBL" id="UYSL01000783">
    <property type="protein sequence ID" value="VDL64414.1"/>
    <property type="molecule type" value="Genomic_DNA"/>
</dbReference>
<dbReference type="AlphaFoldDB" id="A0A0N4XF40"/>
<evidence type="ECO:0000313" key="2">
    <source>
        <dbReference type="Proteomes" id="UP000271162"/>
    </source>
</evidence>
<protein>
    <submittedName>
        <fullName evidence="3">ABC transmembrane type-1 domain-containing protein</fullName>
    </submittedName>
</protein>
<reference evidence="1 2" key="2">
    <citation type="submission" date="2018-11" db="EMBL/GenBank/DDBJ databases">
        <authorList>
            <consortium name="Pathogen Informatics"/>
        </authorList>
    </citation>
    <scope>NUCLEOTIDE SEQUENCE [LARGE SCALE GENOMIC DNA]</scope>
</reference>
<evidence type="ECO:0000313" key="1">
    <source>
        <dbReference type="EMBL" id="VDL64414.1"/>
    </source>
</evidence>
<reference evidence="3" key="1">
    <citation type="submission" date="2017-02" db="UniProtKB">
        <authorList>
            <consortium name="WormBaseParasite"/>
        </authorList>
    </citation>
    <scope>IDENTIFICATION</scope>
</reference>
<dbReference type="WBParaSite" id="NBR_0000114201-mRNA-1">
    <property type="protein sequence ID" value="NBR_0000114201-mRNA-1"/>
    <property type="gene ID" value="NBR_0000114201"/>
</dbReference>
<organism evidence="3">
    <name type="scientific">Nippostrongylus brasiliensis</name>
    <name type="common">Rat hookworm</name>
    <dbReference type="NCBI Taxonomy" id="27835"/>
    <lineage>
        <taxon>Eukaryota</taxon>
        <taxon>Metazoa</taxon>
        <taxon>Ecdysozoa</taxon>
        <taxon>Nematoda</taxon>
        <taxon>Chromadorea</taxon>
        <taxon>Rhabditida</taxon>
        <taxon>Rhabditina</taxon>
        <taxon>Rhabditomorpha</taxon>
        <taxon>Strongyloidea</taxon>
        <taxon>Heligmosomidae</taxon>
        <taxon>Nippostrongylus</taxon>
    </lineage>
</organism>
<dbReference type="Proteomes" id="UP000271162">
    <property type="component" value="Unassembled WGS sequence"/>
</dbReference>
<evidence type="ECO:0000313" key="3">
    <source>
        <dbReference type="WBParaSite" id="NBR_0000114201-mRNA-1"/>
    </source>
</evidence>
<accession>A0A0N4XF40</accession>
<gene>
    <name evidence="1" type="ORF">NBR_LOCUS1143</name>
</gene>
<proteinExistence type="predicted"/>
<sequence>MNVLFADVLSDWLTITRISAFVVSLTAFNRYVIGAVAAVETRNWLSLSLYNVILRLDEELDKRIDLENVKAAPLAAIWIQG</sequence>
<name>A0A0N4XF40_NIPBR</name>